<protein>
    <recommendedName>
        <fullName evidence="3">VRR-NUC domain-containing protein</fullName>
    </recommendedName>
</protein>
<dbReference type="InterPro" id="IPR011335">
    <property type="entry name" value="Restrct_endonuc-II-like"/>
</dbReference>
<dbReference type="Proteomes" id="UP000538955">
    <property type="component" value="Unassembled WGS sequence"/>
</dbReference>
<keyword evidence="2" id="KW-1185">Reference proteome</keyword>
<evidence type="ECO:0000313" key="2">
    <source>
        <dbReference type="Proteomes" id="UP000538955"/>
    </source>
</evidence>
<sequence length="126" mass="14242">MASEDKTISNIQKKLKEKDRFYANIHGSSFGNKNGMFDIVMLDKSGTFLGVEAKSSTGKPYPNQLRRCREVLELGGRVIIVYPNSFDIDAIDNHELPKYNYVDEDTKLPKITHELVLEGGITYGEK</sequence>
<gene>
    <name evidence="1" type="ORF">HHM24_04295</name>
</gene>
<dbReference type="SUPFAM" id="SSF52980">
    <property type="entry name" value="Restriction endonuclease-like"/>
    <property type="match status" value="1"/>
</dbReference>
<comment type="caution">
    <text evidence="1">The sequence shown here is derived from an EMBL/GenBank/DDBJ whole genome shotgun (WGS) entry which is preliminary data.</text>
</comment>
<dbReference type="EMBL" id="JABBMI010000055">
    <property type="protein sequence ID" value="NMK53972.1"/>
    <property type="molecule type" value="Genomic_DNA"/>
</dbReference>
<dbReference type="RefSeq" id="WP_168992934.1">
    <property type="nucleotide sequence ID" value="NZ_JABBMI010000055.1"/>
</dbReference>
<evidence type="ECO:0008006" key="3">
    <source>
        <dbReference type="Google" id="ProtNLM"/>
    </source>
</evidence>
<reference evidence="1 2" key="1">
    <citation type="submission" date="2020-04" db="EMBL/GenBank/DDBJ databases">
        <title>The Epidemiology and Molecular Characteristics of Linezolid-Resistant Staphylococcus capitis in Huashan Hospital, Shanghai.</title>
        <authorList>
            <person name="Ding L."/>
            <person name="Li P."/>
            <person name="Yang Y."/>
            <person name="Lin D."/>
            <person name="Xu X."/>
        </authorList>
    </citation>
    <scope>NUCLEOTIDE SEQUENCE [LARGE SCALE GENOMIC DNA]</scope>
    <source>
        <strain evidence="1 2">17-84</strain>
    </source>
</reference>
<proteinExistence type="predicted"/>
<accession>A0ABX1SQV6</accession>
<dbReference type="Gene3D" id="3.40.1350.10">
    <property type="match status" value="1"/>
</dbReference>
<dbReference type="InterPro" id="IPR011856">
    <property type="entry name" value="tRNA_endonuc-like_dom_sf"/>
</dbReference>
<organism evidence="1 2">
    <name type="scientific">Staphylococcus capitis</name>
    <dbReference type="NCBI Taxonomy" id="29388"/>
    <lineage>
        <taxon>Bacteria</taxon>
        <taxon>Bacillati</taxon>
        <taxon>Bacillota</taxon>
        <taxon>Bacilli</taxon>
        <taxon>Bacillales</taxon>
        <taxon>Staphylococcaceae</taxon>
        <taxon>Staphylococcus</taxon>
    </lineage>
</organism>
<name>A0ABX1SQV6_STACP</name>
<evidence type="ECO:0000313" key="1">
    <source>
        <dbReference type="EMBL" id="NMK53972.1"/>
    </source>
</evidence>